<proteinExistence type="predicted"/>
<dbReference type="AlphaFoldDB" id="A0A381S9R5"/>
<gene>
    <name evidence="1" type="ORF">METZ01_LOCUS53686</name>
</gene>
<reference evidence="1" key="1">
    <citation type="submission" date="2018-05" db="EMBL/GenBank/DDBJ databases">
        <authorList>
            <person name="Lanie J.A."/>
            <person name="Ng W.-L."/>
            <person name="Kazmierczak K.M."/>
            <person name="Andrzejewski T.M."/>
            <person name="Davidsen T.M."/>
            <person name="Wayne K.J."/>
            <person name="Tettelin H."/>
            <person name="Glass J.I."/>
            <person name="Rusch D."/>
            <person name="Podicherti R."/>
            <person name="Tsui H.-C.T."/>
            <person name="Winkler M.E."/>
        </authorList>
    </citation>
    <scope>NUCLEOTIDE SEQUENCE</scope>
</reference>
<organism evidence="1">
    <name type="scientific">marine metagenome</name>
    <dbReference type="NCBI Taxonomy" id="408172"/>
    <lineage>
        <taxon>unclassified sequences</taxon>
        <taxon>metagenomes</taxon>
        <taxon>ecological metagenomes</taxon>
    </lineage>
</organism>
<dbReference type="EMBL" id="UINC01002841">
    <property type="protein sequence ID" value="SVA00832.1"/>
    <property type="molecule type" value="Genomic_DNA"/>
</dbReference>
<protein>
    <submittedName>
        <fullName evidence="1">Uncharacterized protein</fullName>
    </submittedName>
</protein>
<name>A0A381S9R5_9ZZZZ</name>
<accession>A0A381S9R5</accession>
<evidence type="ECO:0000313" key="1">
    <source>
        <dbReference type="EMBL" id="SVA00832.1"/>
    </source>
</evidence>
<sequence>MSGTGVVIPSGRQFASVAVDEVGESDSTLSVLPCAVVVIDAFWPIWRGSIMAIARVQITKSRDILVVINPVVAGLAFFEPV</sequence>